<evidence type="ECO:0000313" key="7">
    <source>
        <dbReference type="EMBL" id="KAK8763739.1"/>
    </source>
</evidence>
<dbReference type="InterPro" id="IPR017871">
    <property type="entry name" value="ABC_transporter-like_CS"/>
</dbReference>
<evidence type="ECO:0000256" key="4">
    <source>
        <dbReference type="ARBA" id="ARBA00023136"/>
    </source>
</evidence>
<evidence type="ECO:0000313" key="8">
    <source>
        <dbReference type="Proteomes" id="UP001321473"/>
    </source>
</evidence>
<evidence type="ECO:0000259" key="6">
    <source>
        <dbReference type="PROSITE" id="PS50893"/>
    </source>
</evidence>
<dbReference type="Gene3D" id="3.40.50.300">
    <property type="entry name" value="P-loop containing nucleotide triphosphate hydrolases"/>
    <property type="match status" value="1"/>
</dbReference>
<dbReference type="InterPro" id="IPR003439">
    <property type="entry name" value="ABC_transporter-like_ATP-bd"/>
</dbReference>
<feature type="domain" description="ABC transporter" evidence="6">
    <location>
        <begin position="511"/>
        <end position="702"/>
    </location>
</feature>
<dbReference type="SUPFAM" id="SSF52540">
    <property type="entry name" value="P-loop containing nucleoside triphosphate hydrolases"/>
    <property type="match status" value="1"/>
</dbReference>
<feature type="non-terminal residue" evidence="7">
    <location>
        <position position="703"/>
    </location>
</feature>
<dbReference type="PANTHER" id="PTHR19229:SF250">
    <property type="entry name" value="ABC TRANSPORTER DOMAIN-CONTAINING PROTEIN-RELATED"/>
    <property type="match status" value="1"/>
</dbReference>
<feature type="transmembrane region" description="Helical" evidence="5">
    <location>
        <begin position="199"/>
        <end position="221"/>
    </location>
</feature>
<keyword evidence="2 5" id="KW-0812">Transmembrane</keyword>
<keyword evidence="8" id="KW-1185">Reference proteome</keyword>
<evidence type="ECO:0000256" key="5">
    <source>
        <dbReference type="SAM" id="Phobius"/>
    </source>
</evidence>
<gene>
    <name evidence="7" type="ORF">V5799_033652</name>
</gene>
<dbReference type="GO" id="GO:0140359">
    <property type="term" value="F:ABC-type transporter activity"/>
    <property type="evidence" value="ECO:0007669"/>
    <property type="project" value="InterPro"/>
</dbReference>
<feature type="transmembrane region" description="Helical" evidence="5">
    <location>
        <begin position="241"/>
        <end position="266"/>
    </location>
</feature>
<dbReference type="GO" id="GO:0016020">
    <property type="term" value="C:membrane"/>
    <property type="evidence" value="ECO:0007669"/>
    <property type="project" value="UniProtKB-SubCell"/>
</dbReference>
<organism evidence="7 8">
    <name type="scientific">Amblyomma americanum</name>
    <name type="common">Lone star tick</name>
    <dbReference type="NCBI Taxonomy" id="6943"/>
    <lineage>
        <taxon>Eukaryota</taxon>
        <taxon>Metazoa</taxon>
        <taxon>Ecdysozoa</taxon>
        <taxon>Arthropoda</taxon>
        <taxon>Chelicerata</taxon>
        <taxon>Arachnida</taxon>
        <taxon>Acari</taxon>
        <taxon>Parasitiformes</taxon>
        <taxon>Ixodida</taxon>
        <taxon>Ixodoidea</taxon>
        <taxon>Ixodidae</taxon>
        <taxon>Amblyomminae</taxon>
        <taxon>Amblyomma</taxon>
    </lineage>
</organism>
<feature type="transmembrane region" description="Helical" evidence="5">
    <location>
        <begin position="46"/>
        <end position="66"/>
    </location>
</feature>
<dbReference type="GO" id="GO:0005319">
    <property type="term" value="F:lipid transporter activity"/>
    <property type="evidence" value="ECO:0007669"/>
    <property type="project" value="TreeGrafter"/>
</dbReference>
<dbReference type="InterPro" id="IPR026082">
    <property type="entry name" value="ABCA"/>
</dbReference>
<feature type="transmembrane region" description="Helical" evidence="5">
    <location>
        <begin position="346"/>
        <end position="366"/>
    </location>
</feature>
<dbReference type="Proteomes" id="UP001321473">
    <property type="component" value="Unassembled WGS sequence"/>
</dbReference>
<reference evidence="7 8" key="1">
    <citation type="journal article" date="2023" name="Arcadia Sci">
        <title>De novo assembly of a long-read Amblyomma americanum tick genome.</title>
        <authorList>
            <person name="Chou S."/>
            <person name="Poskanzer K.E."/>
            <person name="Rollins M."/>
            <person name="Thuy-Boun P.S."/>
        </authorList>
    </citation>
    <scope>NUCLEOTIDE SEQUENCE [LARGE SCALE GENOMIC DNA]</scope>
    <source>
        <strain evidence="7">F_SG_1</strain>
        <tissue evidence="7">Salivary glands</tissue>
    </source>
</reference>
<dbReference type="Pfam" id="PF00005">
    <property type="entry name" value="ABC_tran"/>
    <property type="match status" value="1"/>
</dbReference>
<evidence type="ECO:0000256" key="3">
    <source>
        <dbReference type="ARBA" id="ARBA00022989"/>
    </source>
</evidence>
<feature type="transmembrane region" description="Helical" evidence="5">
    <location>
        <begin position="20"/>
        <end position="40"/>
    </location>
</feature>
<dbReference type="InterPro" id="IPR013525">
    <property type="entry name" value="ABC2_TM"/>
</dbReference>
<dbReference type="PANTHER" id="PTHR19229">
    <property type="entry name" value="ATP-BINDING CASSETTE TRANSPORTER SUBFAMILY A ABCA"/>
    <property type="match status" value="1"/>
</dbReference>
<name>A0AAQ4DMP9_AMBAM</name>
<feature type="transmembrane region" description="Helical" evidence="5">
    <location>
        <begin position="278"/>
        <end position="299"/>
    </location>
</feature>
<dbReference type="GO" id="GO:0016887">
    <property type="term" value="F:ATP hydrolysis activity"/>
    <property type="evidence" value="ECO:0007669"/>
    <property type="project" value="InterPro"/>
</dbReference>
<evidence type="ECO:0000256" key="2">
    <source>
        <dbReference type="ARBA" id="ARBA00022692"/>
    </source>
</evidence>
<comment type="caution">
    <text evidence="7">The sequence shown here is derived from an EMBL/GenBank/DDBJ whole genome shotgun (WGS) entry which is preliminary data.</text>
</comment>
<dbReference type="Pfam" id="PF12698">
    <property type="entry name" value="ABC2_membrane_3"/>
    <property type="match status" value="1"/>
</dbReference>
<dbReference type="PROSITE" id="PS50893">
    <property type="entry name" value="ABC_TRANSPORTER_2"/>
    <property type="match status" value="1"/>
</dbReference>
<sequence length="703" mass="78435">RRFAELEAVKQLCTARSANAGVFTVLLALLHKRLLFWIRVWWTKPLSVGIIVASMVLLVLCEMHLLPSALPAASSFTYTPKELFDVSYGFIEADNARAYAWFNGQCPYSAMLSLNMLHTALLRNLTGQKGSLITLVNSPFVDKNRIHKMEFERNYGKLMLEPVHSLPMVRQVQCPWRAGHNRLGHEMELFTTRNLITRLLYSFFVSLALSSYAASHVFAPMVEWSSGLKHMQLMTGMSGCLYWMGHFLFDMIMALCNSFLLTFIIFLSHMQITVGYHLAILALFVANAFSSMPLTYLFSGLFRDPTWAFSFLALGLFLAGMVGSIGVEILQVLVQEDPSTTSSPGLVLWGFVFRWFPTYSLVRGVIKVILLFRWNAICLTGGELLEEACQEPHFALDERISRCCEAKAENKTARLLYPLQPFHETGFYEAVSMVIQGTLYLAILSLADAQAFYNLRWYLARRFHGGEESDEAPEQQRGPRLVAVSMDPEVEREGNLVNQVCRTKAFKDVAMVIRNMQKAVGFITPAKVLDGVSILLNRGECLGLVGINNSGKSTLLEVLVGLQVPTGGGAHTAALSLGVDLRAWQQCIGYAPDGISEANMPALTVGELLDLMARLRGVLWRRQAVLGALSLVGRLKEDQMINKCSHGEMKMLLIVAAVMGVPPVVLLDEPYSDVEPLYRNEIIRMVQVLKGAQAMSIIMTSHR</sequence>
<dbReference type="InterPro" id="IPR027417">
    <property type="entry name" value="P-loop_NTPase"/>
</dbReference>
<keyword evidence="4 5" id="KW-0472">Membrane</keyword>
<protein>
    <recommendedName>
        <fullName evidence="6">ABC transporter domain-containing protein</fullName>
    </recommendedName>
</protein>
<dbReference type="GO" id="GO:0005524">
    <property type="term" value="F:ATP binding"/>
    <property type="evidence" value="ECO:0007669"/>
    <property type="project" value="InterPro"/>
</dbReference>
<comment type="subcellular location">
    <subcellularLocation>
        <location evidence="1">Membrane</location>
        <topology evidence="1">Multi-pass membrane protein</topology>
    </subcellularLocation>
</comment>
<accession>A0AAQ4DMP9</accession>
<dbReference type="AlphaFoldDB" id="A0AAQ4DMP9"/>
<feature type="transmembrane region" description="Helical" evidence="5">
    <location>
        <begin position="311"/>
        <end position="334"/>
    </location>
</feature>
<feature type="non-terminal residue" evidence="7">
    <location>
        <position position="1"/>
    </location>
</feature>
<dbReference type="EMBL" id="JARKHS020029045">
    <property type="protein sequence ID" value="KAK8763739.1"/>
    <property type="molecule type" value="Genomic_DNA"/>
</dbReference>
<proteinExistence type="predicted"/>
<evidence type="ECO:0000256" key="1">
    <source>
        <dbReference type="ARBA" id="ARBA00004141"/>
    </source>
</evidence>
<keyword evidence="3 5" id="KW-1133">Transmembrane helix</keyword>
<dbReference type="PROSITE" id="PS00211">
    <property type="entry name" value="ABC_TRANSPORTER_1"/>
    <property type="match status" value="1"/>
</dbReference>